<comment type="caution">
    <text evidence="2">The sequence shown here is derived from an EMBL/GenBank/DDBJ whole genome shotgun (WGS) entry which is preliminary data.</text>
</comment>
<evidence type="ECO:0008006" key="4">
    <source>
        <dbReference type="Google" id="ProtNLM"/>
    </source>
</evidence>
<name>A0ABT0I4F1_9ACTN</name>
<evidence type="ECO:0000256" key="1">
    <source>
        <dbReference type="SAM" id="Phobius"/>
    </source>
</evidence>
<sequence>MATHASVPQRLARHRRIKEERRRRHLWVVLPISLAVFYGFYAQFIDRGGEGPVTGAQAVLGAVSGIVFGALCLLLGAVQHRLPRELRAAAYGAVTGLGVGWLHSLTRESVLTSIVIALLVAAATAVAVNYAFYVHEAPPKPSPAERRAAAEAPPVIVESRPVRRV</sequence>
<reference evidence="2 3" key="1">
    <citation type="submission" date="2022-04" db="EMBL/GenBank/DDBJ databases">
        <title>Streptomyces sp. nov. LCR6-01 isolated from Lichen of Dirinaria sp.</title>
        <authorList>
            <person name="Kanchanasin P."/>
            <person name="Tanasupawat S."/>
            <person name="Phongsopitanun W."/>
        </authorList>
    </citation>
    <scope>NUCLEOTIDE SEQUENCE [LARGE SCALE GENOMIC DNA]</scope>
    <source>
        <strain evidence="2 3">LCR6-01</strain>
    </source>
</reference>
<feature type="transmembrane region" description="Helical" evidence="1">
    <location>
        <begin position="88"/>
        <end position="104"/>
    </location>
</feature>
<dbReference type="RefSeq" id="WP_248631395.1">
    <property type="nucleotide sequence ID" value="NZ_JALPTH010000002.1"/>
</dbReference>
<proteinExistence type="predicted"/>
<keyword evidence="3" id="KW-1185">Reference proteome</keyword>
<dbReference type="Proteomes" id="UP001522868">
    <property type="component" value="Unassembled WGS sequence"/>
</dbReference>
<feature type="transmembrane region" description="Helical" evidence="1">
    <location>
        <begin position="110"/>
        <end position="132"/>
    </location>
</feature>
<dbReference type="SUPFAM" id="SSF103473">
    <property type="entry name" value="MFS general substrate transporter"/>
    <property type="match status" value="1"/>
</dbReference>
<protein>
    <recommendedName>
        <fullName evidence="4">Integral membrane protein</fullName>
    </recommendedName>
</protein>
<dbReference type="InterPro" id="IPR036259">
    <property type="entry name" value="MFS_trans_sf"/>
</dbReference>
<keyword evidence="1" id="KW-0812">Transmembrane</keyword>
<dbReference type="EMBL" id="JALPTH010000002">
    <property type="protein sequence ID" value="MCK8676195.1"/>
    <property type="molecule type" value="Genomic_DNA"/>
</dbReference>
<feature type="transmembrane region" description="Helical" evidence="1">
    <location>
        <begin position="56"/>
        <end position="76"/>
    </location>
</feature>
<keyword evidence="1" id="KW-1133">Transmembrane helix</keyword>
<evidence type="ECO:0000313" key="2">
    <source>
        <dbReference type="EMBL" id="MCK8676195.1"/>
    </source>
</evidence>
<organism evidence="2 3">
    <name type="scientific">Streptomyces lichenis</name>
    <dbReference type="NCBI Taxonomy" id="2306967"/>
    <lineage>
        <taxon>Bacteria</taxon>
        <taxon>Bacillati</taxon>
        <taxon>Actinomycetota</taxon>
        <taxon>Actinomycetes</taxon>
        <taxon>Kitasatosporales</taxon>
        <taxon>Streptomycetaceae</taxon>
        <taxon>Streptomyces</taxon>
    </lineage>
</organism>
<feature type="transmembrane region" description="Helical" evidence="1">
    <location>
        <begin position="25"/>
        <end position="44"/>
    </location>
</feature>
<gene>
    <name evidence="2" type="ORF">M1O15_01940</name>
</gene>
<keyword evidence="1" id="KW-0472">Membrane</keyword>
<accession>A0ABT0I4F1</accession>
<evidence type="ECO:0000313" key="3">
    <source>
        <dbReference type="Proteomes" id="UP001522868"/>
    </source>
</evidence>